<dbReference type="KEGG" id="efal:FH779_06500"/>
<dbReference type="EMBL" id="CP040908">
    <property type="protein sequence ID" value="QLL57749.1"/>
    <property type="molecule type" value="Genomic_DNA"/>
</dbReference>
<keyword evidence="2" id="KW-1185">Reference proteome</keyword>
<accession>A0A7H9DSN6</accession>
<name>A0A7H9DSN6_9FLAO</name>
<dbReference type="RefSeq" id="WP_180906448.1">
    <property type="nucleotide sequence ID" value="NZ_CP040908.1"/>
</dbReference>
<proteinExistence type="predicted"/>
<sequence length="259" mass="29565">MSIIRITEGEHITEIEKSWTVFTDEFEAYAGNFSHFTAKNGTIFGNPSKDKNNDLNYFKEGWWSSDKEGNNRITEAYVGDIVYFNIKMENVKATDAKVDLQLYDDDGWPNPPDAIDIIEIKEDGKAGNIIKSKPIIDNKVSFPLTLSSGLIDFIEDDIGNEIELYFQCGYNDEVQIKLPYSQLDYLKVFEKEVLITVIIELPHSFYTLLNNPISALGLAGHSAMAIGDKYFDYGPDYYQLLMKKNMIMILIEMAIKMMI</sequence>
<dbReference type="GeneID" id="78401099"/>
<protein>
    <submittedName>
        <fullName evidence="1">Uncharacterized protein</fullName>
    </submittedName>
</protein>
<evidence type="ECO:0000313" key="2">
    <source>
        <dbReference type="Proteomes" id="UP000510643"/>
    </source>
</evidence>
<dbReference type="Proteomes" id="UP000510643">
    <property type="component" value="Chromosome"/>
</dbReference>
<evidence type="ECO:0000313" key="1">
    <source>
        <dbReference type="EMBL" id="QLL57749.1"/>
    </source>
</evidence>
<reference evidence="1 2" key="1">
    <citation type="submission" date="2019-06" db="EMBL/GenBank/DDBJ databases">
        <title>Emergence of pandrug resistant Empedobacter falsenii in China.</title>
        <authorList>
            <person name="Dong N."/>
            <person name="Chen S."/>
            <person name="Zhang R."/>
        </authorList>
    </citation>
    <scope>NUCLEOTIDE SEQUENCE [LARGE SCALE GENOMIC DNA]</scope>
    <source>
        <strain evidence="1 2">1681-1</strain>
    </source>
</reference>
<dbReference type="AlphaFoldDB" id="A0A7H9DSN6"/>
<gene>
    <name evidence="1" type="ORF">FH779_06500</name>
</gene>
<organism evidence="1 2">
    <name type="scientific">Empedobacter falsenii</name>
    <dbReference type="NCBI Taxonomy" id="343874"/>
    <lineage>
        <taxon>Bacteria</taxon>
        <taxon>Pseudomonadati</taxon>
        <taxon>Bacteroidota</taxon>
        <taxon>Flavobacteriia</taxon>
        <taxon>Flavobacteriales</taxon>
        <taxon>Weeksellaceae</taxon>
        <taxon>Empedobacter</taxon>
    </lineage>
</organism>